<protein>
    <submittedName>
        <fullName evidence="2">Uncharacterized protein</fullName>
    </submittedName>
</protein>
<name>A0A8X6P4J8_NEPPI</name>
<feature type="region of interest" description="Disordered" evidence="1">
    <location>
        <begin position="20"/>
        <end position="107"/>
    </location>
</feature>
<dbReference type="EMBL" id="BMAW01016895">
    <property type="protein sequence ID" value="GFT51256.1"/>
    <property type="molecule type" value="Genomic_DNA"/>
</dbReference>
<evidence type="ECO:0000256" key="1">
    <source>
        <dbReference type="SAM" id="MobiDB-lite"/>
    </source>
</evidence>
<dbReference type="AlphaFoldDB" id="A0A8X6P4J8"/>
<reference evidence="2" key="1">
    <citation type="submission" date="2020-08" db="EMBL/GenBank/DDBJ databases">
        <title>Multicomponent nature underlies the extraordinary mechanical properties of spider dragline silk.</title>
        <authorList>
            <person name="Kono N."/>
            <person name="Nakamura H."/>
            <person name="Mori M."/>
            <person name="Yoshida Y."/>
            <person name="Ohtoshi R."/>
            <person name="Malay A.D."/>
            <person name="Moran D.A.P."/>
            <person name="Tomita M."/>
            <person name="Numata K."/>
            <person name="Arakawa K."/>
        </authorList>
    </citation>
    <scope>NUCLEOTIDE SEQUENCE</scope>
</reference>
<evidence type="ECO:0000313" key="3">
    <source>
        <dbReference type="Proteomes" id="UP000887013"/>
    </source>
</evidence>
<feature type="compositionally biased region" description="Basic and acidic residues" evidence="1">
    <location>
        <begin position="84"/>
        <end position="94"/>
    </location>
</feature>
<keyword evidence="3" id="KW-1185">Reference proteome</keyword>
<feature type="non-terminal residue" evidence="2">
    <location>
        <position position="1"/>
    </location>
</feature>
<accession>A0A8X6P4J8</accession>
<organism evidence="2 3">
    <name type="scientific">Nephila pilipes</name>
    <name type="common">Giant wood spider</name>
    <name type="synonym">Nephila maculata</name>
    <dbReference type="NCBI Taxonomy" id="299642"/>
    <lineage>
        <taxon>Eukaryota</taxon>
        <taxon>Metazoa</taxon>
        <taxon>Ecdysozoa</taxon>
        <taxon>Arthropoda</taxon>
        <taxon>Chelicerata</taxon>
        <taxon>Arachnida</taxon>
        <taxon>Araneae</taxon>
        <taxon>Araneomorphae</taxon>
        <taxon>Entelegynae</taxon>
        <taxon>Araneoidea</taxon>
        <taxon>Nephilidae</taxon>
        <taxon>Nephila</taxon>
    </lineage>
</organism>
<proteinExistence type="predicted"/>
<feature type="compositionally biased region" description="Basic and acidic residues" evidence="1">
    <location>
        <begin position="63"/>
        <end position="75"/>
    </location>
</feature>
<comment type="caution">
    <text evidence="2">The sequence shown here is derived from an EMBL/GenBank/DDBJ whole genome shotgun (WGS) entry which is preliminary data.</text>
</comment>
<dbReference type="Proteomes" id="UP000887013">
    <property type="component" value="Unassembled WGS sequence"/>
</dbReference>
<gene>
    <name evidence="2" type="ORF">NPIL_622141</name>
</gene>
<sequence>GFLSLPSAFLSVHVEKFLTQKQSDTSKRSKKKDHFSRTIASREDNAERQISSFEWQELPIEGVKSERQGSREGRLKIAGSSGRWFDETKQKDPVFEPSQNLDEPFCE</sequence>
<evidence type="ECO:0000313" key="2">
    <source>
        <dbReference type="EMBL" id="GFT51256.1"/>
    </source>
</evidence>